<dbReference type="SUPFAM" id="SSF55785">
    <property type="entry name" value="PYP-like sensor domain (PAS domain)"/>
    <property type="match status" value="1"/>
</dbReference>
<dbReference type="PROSITE" id="PS50112">
    <property type="entry name" value="PAS"/>
    <property type="match status" value="1"/>
</dbReference>
<evidence type="ECO:0000313" key="2">
    <source>
        <dbReference type="EMBL" id="MBS2211871.1"/>
    </source>
</evidence>
<comment type="caution">
    <text evidence="2">The sequence shown here is derived from an EMBL/GenBank/DDBJ whole genome shotgun (WGS) entry which is preliminary data.</text>
</comment>
<dbReference type="RefSeq" id="WP_212228193.1">
    <property type="nucleotide sequence ID" value="NZ_JAGUCN010000011.1"/>
</dbReference>
<reference evidence="2 3" key="1">
    <citation type="journal article" date="2014" name="Int. J. Syst. Evol. Microbiol.">
        <title>Carboxylicivirga gen. nov. in the family Marinilabiliaceae with two novel species, Carboxylicivirga mesophila sp. nov. and Carboxylicivirga taeanensis sp. nov., and reclassification of Cytophaga fermentans as Saccharicrinis fermentans gen. nov., comb. nov.</title>
        <authorList>
            <person name="Yang S.H."/>
            <person name="Seo H.S."/>
            <person name="Woo J.H."/>
            <person name="Oh H.M."/>
            <person name="Jang H."/>
            <person name="Lee J.H."/>
            <person name="Kim S.J."/>
            <person name="Kwon K.K."/>
        </authorList>
    </citation>
    <scope>NUCLEOTIDE SEQUENCE [LARGE SCALE GENOMIC DNA]</scope>
    <source>
        <strain evidence="2 3">JCM 18290</strain>
    </source>
</reference>
<dbReference type="Pfam" id="PF08448">
    <property type="entry name" value="PAS_4"/>
    <property type="match status" value="1"/>
</dbReference>
<gene>
    <name evidence="2" type="ORF">KEM09_10670</name>
</gene>
<dbReference type="Proteomes" id="UP000721861">
    <property type="component" value="Unassembled WGS sequence"/>
</dbReference>
<feature type="domain" description="PAS" evidence="1">
    <location>
        <begin position="18"/>
        <end position="73"/>
    </location>
</feature>
<dbReference type="CDD" id="cd00130">
    <property type="entry name" value="PAS"/>
    <property type="match status" value="1"/>
</dbReference>
<dbReference type="InterPro" id="IPR013656">
    <property type="entry name" value="PAS_4"/>
</dbReference>
<dbReference type="EMBL" id="JAGUCN010000011">
    <property type="protein sequence ID" value="MBS2211871.1"/>
    <property type="molecule type" value="Genomic_DNA"/>
</dbReference>
<accession>A0ABS5KA96</accession>
<sequence>MSTVKNGYEWAKELPYAVTVCDTEGIIIYMNDNATTTFAKYGDNLIGRSLYEFHAERSSAMIRQMLAEGSSNSYTIGKAGVKKLIHQSPWHHNGEVAGLVELSIVIPQDMPHINREA</sequence>
<evidence type="ECO:0000313" key="3">
    <source>
        <dbReference type="Proteomes" id="UP000721861"/>
    </source>
</evidence>
<keyword evidence="3" id="KW-1185">Reference proteome</keyword>
<evidence type="ECO:0000259" key="1">
    <source>
        <dbReference type="PROSITE" id="PS50112"/>
    </source>
</evidence>
<name>A0ABS5KA96_9BACT</name>
<dbReference type="SMART" id="SM00091">
    <property type="entry name" value="PAS"/>
    <property type="match status" value="1"/>
</dbReference>
<protein>
    <submittedName>
        <fullName evidence="2">PAS domain-containing protein</fullName>
    </submittedName>
</protein>
<organism evidence="2 3">
    <name type="scientific">Carboxylicivirga mesophila</name>
    <dbReference type="NCBI Taxonomy" id="1166478"/>
    <lineage>
        <taxon>Bacteria</taxon>
        <taxon>Pseudomonadati</taxon>
        <taxon>Bacteroidota</taxon>
        <taxon>Bacteroidia</taxon>
        <taxon>Marinilabiliales</taxon>
        <taxon>Marinilabiliaceae</taxon>
        <taxon>Carboxylicivirga</taxon>
    </lineage>
</organism>
<dbReference type="InterPro" id="IPR035965">
    <property type="entry name" value="PAS-like_dom_sf"/>
</dbReference>
<dbReference type="Gene3D" id="3.30.450.20">
    <property type="entry name" value="PAS domain"/>
    <property type="match status" value="1"/>
</dbReference>
<dbReference type="InterPro" id="IPR000014">
    <property type="entry name" value="PAS"/>
</dbReference>
<proteinExistence type="predicted"/>